<protein>
    <submittedName>
        <fullName evidence="1">Unnamed protein product</fullName>
    </submittedName>
</protein>
<gene>
    <name evidence="1" type="ORF">Pfra01_001888400</name>
</gene>
<reference evidence="1" key="1">
    <citation type="submission" date="2023-04" db="EMBL/GenBank/DDBJ databases">
        <title>Phytophthora fragariaefolia NBRC 109709.</title>
        <authorList>
            <person name="Ichikawa N."/>
            <person name="Sato H."/>
            <person name="Tonouchi N."/>
        </authorList>
    </citation>
    <scope>NUCLEOTIDE SEQUENCE</scope>
    <source>
        <strain evidence="1">NBRC 109709</strain>
    </source>
</reference>
<dbReference type="EMBL" id="BSXT01002389">
    <property type="protein sequence ID" value="GMF48643.1"/>
    <property type="molecule type" value="Genomic_DNA"/>
</dbReference>
<dbReference type="Proteomes" id="UP001165121">
    <property type="component" value="Unassembled WGS sequence"/>
</dbReference>
<name>A0A9W6XYJ2_9STRA</name>
<comment type="caution">
    <text evidence="1">The sequence shown here is derived from an EMBL/GenBank/DDBJ whole genome shotgun (WGS) entry which is preliminary data.</text>
</comment>
<accession>A0A9W6XYJ2</accession>
<sequence length="108" mass="11730">MDGLCVPDTDDRYIGAFNSLFLSSEHVAQIHVNNDEVIDVVPPLGSSMSIDTHITQTGETSSEPATAFNTLRNYKQTPDGIGADSDEKAAIAKSIDLYTDAVKWSLKR</sequence>
<evidence type="ECO:0000313" key="2">
    <source>
        <dbReference type="Proteomes" id="UP001165121"/>
    </source>
</evidence>
<evidence type="ECO:0000313" key="1">
    <source>
        <dbReference type="EMBL" id="GMF48643.1"/>
    </source>
</evidence>
<dbReference type="AlphaFoldDB" id="A0A9W6XYJ2"/>
<proteinExistence type="predicted"/>
<organism evidence="1 2">
    <name type="scientific">Phytophthora fragariaefolia</name>
    <dbReference type="NCBI Taxonomy" id="1490495"/>
    <lineage>
        <taxon>Eukaryota</taxon>
        <taxon>Sar</taxon>
        <taxon>Stramenopiles</taxon>
        <taxon>Oomycota</taxon>
        <taxon>Peronosporomycetes</taxon>
        <taxon>Peronosporales</taxon>
        <taxon>Peronosporaceae</taxon>
        <taxon>Phytophthora</taxon>
    </lineage>
</organism>
<keyword evidence="2" id="KW-1185">Reference proteome</keyword>